<dbReference type="SUPFAM" id="SSF48371">
    <property type="entry name" value="ARM repeat"/>
    <property type="match status" value="1"/>
</dbReference>
<evidence type="ECO:0000256" key="3">
    <source>
        <dbReference type="ARBA" id="ARBA00022927"/>
    </source>
</evidence>
<name>A0A8E2F5H8_9PEZI</name>
<dbReference type="PANTHER" id="PTHR10663">
    <property type="entry name" value="GUANYL-NUCLEOTIDE EXCHANGE FACTOR"/>
    <property type="match status" value="1"/>
</dbReference>
<dbReference type="GO" id="GO:0015031">
    <property type="term" value="P:protein transport"/>
    <property type="evidence" value="ECO:0007669"/>
    <property type="project" value="UniProtKB-KW"/>
</dbReference>
<dbReference type="InterPro" id="IPR032691">
    <property type="entry name" value="Mon2/Sec7/BIG1-like_HUS"/>
</dbReference>
<dbReference type="GO" id="GO:0005794">
    <property type="term" value="C:Golgi apparatus"/>
    <property type="evidence" value="ECO:0007669"/>
    <property type="project" value="UniProtKB-ARBA"/>
</dbReference>
<evidence type="ECO:0000256" key="1">
    <source>
        <dbReference type="ARBA" id="ARBA00008144"/>
    </source>
</evidence>
<evidence type="ECO:0000259" key="6">
    <source>
        <dbReference type="Pfam" id="PF16206"/>
    </source>
</evidence>
<dbReference type="OrthoDB" id="294853at2759"/>
<feature type="domain" description="Mon2/Sec7/BIG1-like dimerisation and cyclophilin-binding" evidence="7">
    <location>
        <begin position="4"/>
        <end position="175"/>
    </location>
</feature>
<feature type="compositionally biased region" description="Polar residues" evidence="4">
    <location>
        <begin position="492"/>
        <end position="503"/>
    </location>
</feature>
<reference evidence="8 9" key="1">
    <citation type="journal article" date="2016" name="Nat. Commun.">
        <title>Ectomycorrhizal ecology is imprinted in the genome of the dominant symbiotic fungus Cenococcum geophilum.</title>
        <authorList>
            <consortium name="DOE Joint Genome Institute"/>
            <person name="Peter M."/>
            <person name="Kohler A."/>
            <person name="Ohm R.A."/>
            <person name="Kuo A."/>
            <person name="Krutzmann J."/>
            <person name="Morin E."/>
            <person name="Arend M."/>
            <person name="Barry K.W."/>
            <person name="Binder M."/>
            <person name="Choi C."/>
            <person name="Clum A."/>
            <person name="Copeland A."/>
            <person name="Grisel N."/>
            <person name="Haridas S."/>
            <person name="Kipfer T."/>
            <person name="LaButti K."/>
            <person name="Lindquist E."/>
            <person name="Lipzen A."/>
            <person name="Maire R."/>
            <person name="Meier B."/>
            <person name="Mihaltcheva S."/>
            <person name="Molinier V."/>
            <person name="Murat C."/>
            <person name="Poggeler S."/>
            <person name="Quandt C.A."/>
            <person name="Sperisen C."/>
            <person name="Tritt A."/>
            <person name="Tisserant E."/>
            <person name="Crous P.W."/>
            <person name="Henrissat B."/>
            <person name="Nehls U."/>
            <person name="Egli S."/>
            <person name="Spatafora J.W."/>
            <person name="Grigoriev I.V."/>
            <person name="Martin F.M."/>
        </authorList>
    </citation>
    <scope>NUCLEOTIDE SEQUENCE [LARGE SCALE GENOMIC DNA]</scope>
    <source>
        <strain evidence="8 9">CBS 207.34</strain>
    </source>
</reference>
<feature type="domain" description="Mon2 C-terminal" evidence="6">
    <location>
        <begin position="1006"/>
        <end position="1245"/>
    </location>
</feature>
<evidence type="ECO:0000259" key="7">
    <source>
        <dbReference type="Pfam" id="PF16213"/>
    </source>
</evidence>
<protein>
    <recommendedName>
        <fullName evidence="10">Endosomal peripheral membrane protein</fullName>
    </recommendedName>
</protein>
<evidence type="ECO:0000256" key="2">
    <source>
        <dbReference type="ARBA" id="ARBA00022448"/>
    </source>
</evidence>
<dbReference type="InterPro" id="IPR032817">
    <property type="entry name" value="Mon2_C"/>
</dbReference>
<feature type="domain" description="Mon2/Sec7/BIG1-like HUS" evidence="5">
    <location>
        <begin position="200"/>
        <end position="352"/>
    </location>
</feature>
<feature type="region of interest" description="Disordered" evidence="4">
    <location>
        <begin position="477"/>
        <end position="512"/>
    </location>
</feature>
<keyword evidence="2" id="KW-0813">Transport</keyword>
<dbReference type="PANTHER" id="PTHR10663:SF333">
    <property type="entry name" value="PROTEIN MON2 HOMOLOG"/>
    <property type="match status" value="1"/>
</dbReference>
<dbReference type="InterPro" id="IPR016024">
    <property type="entry name" value="ARM-type_fold"/>
</dbReference>
<proteinExistence type="inferred from homology"/>
<evidence type="ECO:0000256" key="4">
    <source>
        <dbReference type="SAM" id="MobiDB-lite"/>
    </source>
</evidence>
<keyword evidence="9" id="KW-1185">Reference proteome</keyword>
<organism evidence="8 9">
    <name type="scientific">Glonium stellatum</name>
    <dbReference type="NCBI Taxonomy" id="574774"/>
    <lineage>
        <taxon>Eukaryota</taxon>
        <taxon>Fungi</taxon>
        <taxon>Dikarya</taxon>
        <taxon>Ascomycota</taxon>
        <taxon>Pezizomycotina</taxon>
        <taxon>Dothideomycetes</taxon>
        <taxon>Pleosporomycetidae</taxon>
        <taxon>Gloniales</taxon>
        <taxon>Gloniaceae</taxon>
        <taxon>Glonium</taxon>
    </lineage>
</organism>
<evidence type="ECO:0000313" key="8">
    <source>
        <dbReference type="EMBL" id="OCL10511.1"/>
    </source>
</evidence>
<comment type="similarity">
    <text evidence="1">Belongs to the MON2 family.</text>
</comment>
<dbReference type="EMBL" id="KV749232">
    <property type="protein sequence ID" value="OCL10511.1"/>
    <property type="molecule type" value="Genomic_DNA"/>
</dbReference>
<dbReference type="Pfam" id="PF16213">
    <property type="entry name" value="DCB"/>
    <property type="match status" value="1"/>
</dbReference>
<evidence type="ECO:0008006" key="10">
    <source>
        <dbReference type="Google" id="ProtNLM"/>
    </source>
</evidence>
<gene>
    <name evidence="8" type="ORF">AOQ84DRAFT_214999</name>
</gene>
<accession>A0A8E2F5H8</accession>
<dbReference type="Pfam" id="PF12783">
    <property type="entry name" value="Sec7-like_HUS"/>
    <property type="match status" value="1"/>
</dbReference>
<keyword evidence="3" id="KW-0653">Protein transport</keyword>
<evidence type="ECO:0000313" key="9">
    <source>
        <dbReference type="Proteomes" id="UP000250140"/>
    </source>
</evidence>
<dbReference type="Pfam" id="PF16206">
    <property type="entry name" value="Mon2_C"/>
    <property type="match status" value="1"/>
</dbReference>
<evidence type="ECO:0000259" key="5">
    <source>
        <dbReference type="Pfam" id="PF12783"/>
    </source>
</evidence>
<dbReference type="InterPro" id="IPR032629">
    <property type="entry name" value="DCB_dom"/>
</dbReference>
<dbReference type="Proteomes" id="UP000250140">
    <property type="component" value="Unassembled WGS sequence"/>
</dbReference>
<sequence>MTAQILSSELSTLIQESKRKNTELRNVAEKSLQDLKALPATSESQLAADLNRRPQFISPFLIACRTQNAKFAGSAVACLQKLAVSHALPRERLREVLEAFRDCSSLGLEIQLKILQALPSLLQNYSNELRGELLSTVFQVCSFLQNTKNPSVSNTAAATLQQLVISVFDKIAVEDERSLEFPTVAEVPVEDGSAPVRAAAYDAYKVFHDLCLMTEEKKPEYVRFSPISQTSGLELIESVLTNHGNIFSTHPEQGHILRSLLMPLVIRCLSERLNFPITLRVVRILYVLIRNHLEVMPSECEIALGLLNHMLDPEASPPWKRALCMEVFRGLYSDPVLILKIYGNYDERDGKKVIIRGNLDAFVRLSTERPSVIGLGHHSSAPSSYEANKESPSEQAVAEAGAIAGVIGGPIGGSNNIGISTQWSSLRTPCLDHLDKIEPPILPDTYIYGLVLACINNLSESLAKFILPLTVPAESSKGKKKSKLQEQPDQDILSTSQFEQPQPQARRLSRAHSYRKKTVPINPLSLEQHSVYAGVRTTADLINECWPAVLAACSTFLNATLDTDYYRALVRSIQKFTQVAGLLRLSTPRDAFLTTLGKAAVPPNVLTANLSSPKTPSLESPGLFSNAKGLLSVESLVSQASSLSLDKNRRTSVDAGIPTLNTRNLLCLRALLNLAIALGPTLGSAWSIVFETLQQADIVVAAATSRLSGRDHRAGVPTAHRTDVETSLQSFGSETAAVQAAASRLFESTIDFPNDSFLNVLNALCELLHGKTLPAMLPRTTSGSSRPPVQHQRRIGSISGISLNTESDAQDYIFALSKIADLATLNQGRLAHYDATESGWDILMKELITVCADVTIASSARLLAAKIVSRTVKDIAGFSMAELPDQRGEIQDRVLSALKLQISNLYKAHPEDENAADETDVEVHQVVLEALRSVMEQCGESLTAGWDSVFGVLMSAFGTPNFDLAHVKGRRGAIDDDLTWSVPPSKMISKRLGRSAFASVHLVCSDFLAAVPDNSISTLLELLVRFCSQQEDLNISLTTITFFWNVSDFLHNRIDMSSLSAVVGYRAEEIDARSAIEKAALQGSLPALWLHLLLQLTAVTTDNRSEVRNGAVHTILRIFENYVGQISPEAWVLCMRAILFKMVETNLAAQTAIRSKQWDVTVDEVKSWNETTKIVLNAIASLFVNYMETITSADDFGNAWQTMLEYLGKYFSCGSHSLGASACYTITGVLSKVEDSGKTGIEPLVQTAELWSQYFNHRSLWNYETESNQEAFLAYTQAFKEIYRLIKDAIEPKRILTMVINLETCILDSDKDVYSSDIDYMTPLQMQVVECIGMVRSDTVEAPSFLIKLLARFTALPFTAMEINSVRNGPTFVALSKAAMALLQSLAVKHIAEKETFTSGALDFALMSLAMPMKQKYTWQLEGKPPTTWQMATSTALAILKPALPQARSLSLKNDTIKAIWDQTISIVDSIVKADYSSASPSTPFEKDELFDIASFTALRDMITPSLGFITIPDATRRTYTSSLFQSSLIHQHESGEVPFVEDGPLEELYKIRYGRTKDSIPTLRPSMSYFCLSELVSLVAVHDGSAERIKLAQAAAPYLILRAALPLKAYIADQPLRGRMPQPESHRQELLFVLRKMRELNIEPKAIPDSSGVSSPHKKHLHRLFPLLHKAISVAHDDSEVLEELVSLVKIVGEGFGV</sequence>